<comment type="similarity">
    <text evidence="1">Belongs to the oxygen-dependent FAD-linked oxidoreductase family.</text>
</comment>
<dbReference type="InterPro" id="IPR016166">
    <property type="entry name" value="FAD-bd_PCMH"/>
</dbReference>
<feature type="domain" description="FAD-binding PCMH-type" evidence="5">
    <location>
        <begin position="39"/>
        <end position="235"/>
    </location>
</feature>
<evidence type="ECO:0000256" key="2">
    <source>
        <dbReference type="ARBA" id="ARBA00022630"/>
    </source>
</evidence>
<dbReference type="PANTHER" id="PTHR42973:SF13">
    <property type="entry name" value="FAD-BINDING PCMH-TYPE DOMAIN-CONTAINING PROTEIN"/>
    <property type="match status" value="1"/>
</dbReference>
<evidence type="ECO:0000256" key="1">
    <source>
        <dbReference type="ARBA" id="ARBA00005466"/>
    </source>
</evidence>
<dbReference type="InterPro" id="IPR012951">
    <property type="entry name" value="BBE"/>
</dbReference>
<dbReference type="SUPFAM" id="SSF56176">
    <property type="entry name" value="FAD-binding/transporter-associated domain-like"/>
    <property type="match status" value="1"/>
</dbReference>
<reference evidence="6" key="1">
    <citation type="journal article" date="2021" name="J Fungi (Basel)">
        <title>Genomic and Metabolomic Analyses of the Marine Fungus Emericellopsis cladophorae: Insights into Saltwater Adaptability Mechanisms and Its Biosynthetic Potential.</title>
        <authorList>
            <person name="Goncalves M.F.M."/>
            <person name="Hilario S."/>
            <person name="Van de Peer Y."/>
            <person name="Esteves A.C."/>
            <person name="Alves A."/>
        </authorList>
    </citation>
    <scope>NUCLEOTIDE SEQUENCE</scope>
    <source>
        <strain evidence="6">MUM 19.33</strain>
    </source>
</reference>
<accession>A0A9P9Y0V5</accession>
<keyword evidence="2" id="KW-0285">Flavoprotein</keyword>
<dbReference type="EMBL" id="JAGIXG020000021">
    <property type="protein sequence ID" value="KAI6781479.1"/>
    <property type="molecule type" value="Genomic_DNA"/>
</dbReference>
<name>A0A9P9Y0V5_9HYPO</name>
<dbReference type="Proteomes" id="UP001055219">
    <property type="component" value="Unassembled WGS sequence"/>
</dbReference>
<evidence type="ECO:0000256" key="3">
    <source>
        <dbReference type="ARBA" id="ARBA00022827"/>
    </source>
</evidence>
<dbReference type="InterPro" id="IPR006094">
    <property type="entry name" value="Oxid_FAD_bind_N"/>
</dbReference>
<dbReference type="PANTHER" id="PTHR42973">
    <property type="entry name" value="BINDING OXIDOREDUCTASE, PUTATIVE (AFU_ORTHOLOGUE AFUA_1G17690)-RELATED"/>
    <property type="match status" value="1"/>
</dbReference>
<dbReference type="PROSITE" id="PS51387">
    <property type="entry name" value="FAD_PCMH"/>
    <property type="match status" value="1"/>
</dbReference>
<dbReference type="RefSeq" id="XP_051362335.1">
    <property type="nucleotide sequence ID" value="XM_051506319.1"/>
</dbReference>
<dbReference type="InterPro" id="IPR050416">
    <property type="entry name" value="FAD-linked_Oxidoreductase"/>
</dbReference>
<keyword evidence="3" id="KW-0274">FAD</keyword>
<dbReference type="GO" id="GO:0016491">
    <property type="term" value="F:oxidoreductase activity"/>
    <property type="evidence" value="ECO:0007669"/>
    <property type="project" value="UniProtKB-KW"/>
</dbReference>
<dbReference type="Pfam" id="PF08031">
    <property type="entry name" value="BBE"/>
    <property type="match status" value="1"/>
</dbReference>
<keyword evidence="4" id="KW-0560">Oxidoreductase</keyword>
<organism evidence="6 7">
    <name type="scientific">Emericellopsis cladophorae</name>
    <dbReference type="NCBI Taxonomy" id="2686198"/>
    <lineage>
        <taxon>Eukaryota</taxon>
        <taxon>Fungi</taxon>
        <taxon>Dikarya</taxon>
        <taxon>Ascomycota</taxon>
        <taxon>Pezizomycotina</taxon>
        <taxon>Sordariomycetes</taxon>
        <taxon>Hypocreomycetidae</taxon>
        <taxon>Hypocreales</taxon>
        <taxon>Bionectriaceae</taxon>
        <taxon>Emericellopsis</taxon>
    </lineage>
</organism>
<dbReference type="InterPro" id="IPR036318">
    <property type="entry name" value="FAD-bd_PCMH-like_sf"/>
</dbReference>
<dbReference type="OrthoDB" id="2151789at2759"/>
<dbReference type="AlphaFoldDB" id="A0A9P9Y0V5"/>
<evidence type="ECO:0000313" key="7">
    <source>
        <dbReference type="Proteomes" id="UP001055219"/>
    </source>
</evidence>
<proteinExistence type="inferred from homology"/>
<gene>
    <name evidence="6" type="ORF">J7T54_001441</name>
</gene>
<dbReference type="Pfam" id="PF01565">
    <property type="entry name" value="FAD_binding_4"/>
    <property type="match status" value="1"/>
</dbReference>
<evidence type="ECO:0000256" key="4">
    <source>
        <dbReference type="ARBA" id="ARBA00023002"/>
    </source>
</evidence>
<dbReference type="GeneID" id="75827960"/>
<protein>
    <submittedName>
        <fullName evidence="6">Bifunctional solanapyrone synthase 1</fullName>
    </submittedName>
</protein>
<dbReference type="Gene3D" id="3.30.465.10">
    <property type="match status" value="1"/>
</dbReference>
<evidence type="ECO:0000313" key="6">
    <source>
        <dbReference type="EMBL" id="KAI6781479.1"/>
    </source>
</evidence>
<sequence>MLIAQCRALSNAGLSEVLYYPEDDEYASTLSSYYSADVQDINPRCILQPRSTRQVSTGLKALSEEDGKCWLVGIRSGGHSPFPSNNVQYGVTIDLGAIDEVDYAPGPNGTAEDRTVVVGSGARWGEVYPTLEAQGAMTTGRREGHVGVAGFLLGGGFSWYSGKLGMSADNIVSYEVVLADGTVATADATENADLFKALKGVDMGLKFLEVFNSLVAGIQGDIDESVNIIFVMTPLPTTYKKGGDNILSLEETLTKNSIVVQLEALMPSDKYKSFLANKLRDATTAVQAYAEKTGQDNKWLYVNYANREQDPLGTYGKGNLDRLERMAKKYDPEGFFQDRVTGGFKITRRS</sequence>
<dbReference type="GO" id="GO:0071949">
    <property type="term" value="F:FAD binding"/>
    <property type="evidence" value="ECO:0007669"/>
    <property type="project" value="InterPro"/>
</dbReference>
<keyword evidence="7" id="KW-1185">Reference proteome</keyword>
<comment type="caution">
    <text evidence="6">The sequence shown here is derived from an EMBL/GenBank/DDBJ whole genome shotgun (WGS) entry which is preliminary data.</text>
</comment>
<dbReference type="InterPro" id="IPR016169">
    <property type="entry name" value="FAD-bd_PCMH_sub2"/>
</dbReference>
<reference evidence="6" key="2">
    <citation type="submission" date="2022-07" db="EMBL/GenBank/DDBJ databases">
        <authorList>
            <person name="Goncalves M.F.M."/>
            <person name="Hilario S."/>
            <person name="Van De Peer Y."/>
            <person name="Esteves A.C."/>
            <person name="Alves A."/>
        </authorList>
    </citation>
    <scope>NUCLEOTIDE SEQUENCE</scope>
    <source>
        <strain evidence="6">MUM 19.33</strain>
    </source>
</reference>
<evidence type="ECO:0000259" key="5">
    <source>
        <dbReference type="PROSITE" id="PS51387"/>
    </source>
</evidence>